<dbReference type="InterPro" id="IPR007608">
    <property type="entry name" value="Senescence_reg_S40"/>
</dbReference>
<evidence type="ECO:0000313" key="5">
    <source>
        <dbReference type="Proteomes" id="UP000594638"/>
    </source>
</evidence>
<keyword evidence="5" id="KW-1185">Reference proteome</keyword>
<dbReference type="EMBL" id="CACTIH010005595">
    <property type="protein sequence ID" value="CAA2998473.1"/>
    <property type="molecule type" value="Genomic_DNA"/>
</dbReference>
<dbReference type="Pfam" id="PF04520">
    <property type="entry name" value="Senescence_reg"/>
    <property type="match status" value="1"/>
</dbReference>
<sequence length="112" mass="12661">MEDLHGDFGRLSLSGCETESKDEDLQEEEMWDLLNKREGSSSNSKMREKRLPTAEVAIPRAIQRDTRVGCVHQEPTGVVHHSSAPVYIPAWSKSFKSKFAHFEAEEEDDDVG</sequence>
<dbReference type="Gramene" id="OE9A065442T1">
    <property type="protein sequence ID" value="OE9A065442C1"/>
    <property type="gene ID" value="OE9A065442"/>
</dbReference>
<feature type="compositionally biased region" description="Basic and acidic residues" evidence="2">
    <location>
        <begin position="34"/>
        <end position="52"/>
    </location>
</feature>
<dbReference type="AlphaFoldDB" id="A0A8S0T046"/>
<evidence type="ECO:0000313" key="3">
    <source>
        <dbReference type="EMBL" id="CAA2998473.1"/>
    </source>
</evidence>
<dbReference type="GO" id="GO:0010150">
    <property type="term" value="P:leaf senescence"/>
    <property type="evidence" value="ECO:0007669"/>
    <property type="project" value="UniProtKB-ARBA"/>
</dbReference>
<evidence type="ECO:0000313" key="4">
    <source>
        <dbReference type="EMBL" id="CAA3008335.1"/>
    </source>
</evidence>
<name>A0A8S0T046_OLEEU</name>
<comment type="similarity">
    <text evidence="1">Belongs to the senescence regulator S40 family.</text>
</comment>
<dbReference type="Proteomes" id="UP000594638">
    <property type="component" value="Unassembled WGS sequence"/>
</dbReference>
<proteinExistence type="inferred from homology"/>
<feature type="region of interest" description="Disordered" evidence="2">
    <location>
        <begin position="1"/>
        <end position="58"/>
    </location>
</feature>
<dbReference type="EMBL" id="CACTIH010007296">
    <property type="protein sequence ID" value="CAA3008335.1"/>
    <property type="molecule type" value="Genomic_DNA"/>
</dbReference>
<comment type="caution">
    <text evidence="3">The sequence shown here is derived from an EMBL/GenBank/DDBJ whole genome shotgun (WGS) entry which is preliminary data.</text>
</comment>
<organism evidence="3 5">
    <name type="scientific">Olea europaea subsp. europaea</name>
    <dbReference type="NCBI Taxonomy" id="158383"/>
    <lineage>
        <taxon>Eukaryota</taxon>
        <taxon>Viridiplantae</taxon>
        <taxon>Streptophyta</taxon>
        <taxon>Embryophyta</taxon>
        <taxon>Tracheophyta</taxon>
        <taxon>Spermatophyta</taxon>
        <taxon>Magnoliopsida</taxon>
        <taxon>eudicotyledons</taxon>
        <taxon>Gunneridae</taxon>
        <taxon>Pentapetalae</taxon>
        <taxon>asterids</taxon>
        <taxon>lamiids</taxon>
        <taxon>Lamiales</taxon>
        <taxon>Oleaceae</taxon>
        <taxon>Oleeae</taxon>
        <taxon>Olea</taxon>
    </lineage>
</organism>
<accession>A0A8S0T046</accession>
<evidence type="ECO:0000256" key="2">
    <source>
        <dbReference type="SAM" id="MobiDB-lite"/>
    </source>
</evidence>
<gene>
    <name evidence="3" type="ORF">OLEA9_A065098</name>
    <name evidence="4" type="ORF">OLEA9_A065442</name>
</gene>
<evidence type="ECO:0000256" key="1">
    <source>
        <dbReference type="ARBA" id="ARBA00034773"/>
    </source>
</evidence>
<feature type="compositionally biased region" description="Acidic residues" evidence="2">
    <location>
        <begin position="20"/>
        <end position="31"/>
    </location>
</feature>
<reference evidence="3 5" key="1">
    <citation type="submission" date="2019-12" db="EMBL/GenBank/DDBJ databases">
        <authorList>
            <person name="Alioto T."/>
            <person name="Alioto T."/>
            <person name="Gomez Garrido J."/>
        </authorList>
    </citation>
    <scope>NUCLEOTIDE SEQUENCE [LARGE SCALE GENOMIC DNA]</scope>
</reference>
<protein>
    <submittedName>
        <fullName evidence="3">Uncharacterized protein</fullName>
    </submittedName>
</protein>
<dbReference type="Gramene" id="OE9A065098T1">
    <property type="protein sequence ID" value="OE9A065098C1"/>
    <property type="gene ID" value="OE9A065098"/>
</dbReference>